<organism evidence="2 3">
    <name type="scientific">Gossypium australe</name>
    <dbReference type="NCBI Taxonomy" id="47621"/>
    <lineage>
        <taxon>Eukaryota</taxon>
        <taxon>Viridiplantae</taxon>
        <taxon>Streptophyta</taxon>
        <taxon>Embryophyta</taxon>
        <taxon>Tracheophyta</taxon>
        <taxon>Spermatophyta</taxon>
        <taxon>Magnoliopsida</taxon>
        <taxon>eudicotyledons</taxon>
        <taxon>Gunneridae</taxon>
        <taxon>Pentapetalae</taxon>
        <taxon>rosids</taxon>
        <taxon>malvids</taxon>
        <taxon>Malvales</taxon>
        <taxon>Malvaceae</taxon>
        <taxon>Malvoideae</taxon>
        <taxon>Gossypium</taxon>
    </lineage>
</organism>
<dbReference type="PANTHER" id="PTHR11439">
    <property type="entry name" value="GAG-POL-RELATED RETROTRANSPOSON"/>
    <property type="match status" value="1"/>
</dbReference>
<dbReference type="EMBL" id="SMMG02000009">
    <property type="protein sequence ID" value="KAA3460853.1"/>
    <property type="molecule type" value="Genomic_DNA"/>
</dbReference>
<proteinExistence type="predicted"/>
<dbReference type="AlphaFoldDB" id="A0A5B6UTR2"/>
<dbReference type="Proteomes" id="UP000325315">
    <property type="component" value="Unassembled WGS sequence"/>
</dbReference>
<dbReference type="Pfam" id="PF07727">
    <property type="entry name" value="RVT_2"/>
    <property type="match status" value="1"/>
</dbReference>
<evidence type="ECO:0000313" key="3">
    <source>
        <dbReference type="Proteomes" id="UP000325315"/>
    </source>
</evidence>
<evidence type="ECO:0000313" key="2">
    <source>
        <dbReference type="EMBL" id="KAA3460853.1"/>
    </source>
</evidence>
<dbReference type="InterPro" id="IPR013103">
    <property type="entry name" value="RVT_2"/>
</dbReference>
<dbReference type="OrthoDB" id="992938at2759"/>
<gene>
    <name evidence="2" type="ORF">EPI10_027474</name>
</gene>
<accession>A0A5B6UTR2</accession>
<protein>
    <submittedName>
        <fullName evidence="2">Retrovirus-related Pol polyprotein from transposon TNT 1-94</fullName>
    </submittedName>
</protein>
<keyword evidence="3" id="KW-1185">Reference proteome</keyword>
<evidence type="ECO:0000259" key="1">
    <source>
        <dbReference type="Pfam" id="PF07727"/>
    </source>
</evidence>
<reference evidence="3" key="1">
    <citation type="journal article" date="2019" name="Plant Biotechnol. J.">
        <title>Genome sequencing of the Australian wild diploid species Gossypium australe highlights disease resistance and delayed gland morphogenesis.</title>
        <authorList>
            <person name="Cai Y."/>
            <person name="Cai X."/>
            <person name="Wang Q."/>
            <person name="Wang P."/>
            <person name="Zhang Y."/>
            <person name="Cai C."/>
            <person name="Xu Y."/>
            <person name="Wang K."/>
            <person name="Zhou Z."/>
            <person name="Wang C."/>
            <person name="Geng S."/>
            <person name="Li B."/>
            <person name="Dong Q."/>
            <person name="Hou Y."/>
            <person name="Wang H."/>
            <person name="Ai P."/>
            <person name="Liu Z."/>
            <person name="Yi F."/>
            <person name="Sun M."/>
            <person name="An G."/>
            <person name="Cheng J."/>
            <person name="Zhang Y."/>
            <person name="Shi Q."/>
            <person name="Xie Y."/>
            <person name="Shi X."/>
            <person name="Chang Y."/>
            <person name="Huang F."/>
            <person name="Chen Y."/>
            <person name="Hong S."/>
            <person name="Mi L."/>
            <person name="Sun Q."/>
            <person name="Zhang L."/>
            <person name="Zhou B."/>
            <person name="Peng R."/>
            <person name="Zhang X."/>
            <person name="Liu F."/>
        </authorList>
    </citation>
    <scope>NUCLEOTIDE SEQUENCE [LARGE SCALE GENOMIC DNA]</scope>
    <source>
        <strain evidence="3">cv. PA1801</strain>
    </source>
</reference>
<dbReference type="CDD" id="cd09272">
    <property type="entry name" value="RNase_HI_RT_Ty1"/>
    <property type="match status" value="1"/>
</dbReference>
<sequence length="222" mass="25161">MTTVQAIISLVASKGWKLWQLDVTNAFLYGELDPDIFMEQPQGFIYKEYPDYVWRLKNALYGLKQALYACADPSLFIKKTPTKKTSPMELNIKLFRNEEKPLENATLFRQLVGSLFYLTITRFNIAFSVGVISQFMEIHLIAAKRILYYIKGTLSYRLMYAQSKPFSLSGFIDVDWAGDENDRCSTTSFYFTTGSAAISWCSTTVALSSCKAENVAATMATQ</sequence>
<feature type="domain" description="Reverse transcriptase Ty1/copia-type" evidence="1">
    <location>
        <begin position="3"/>
        <end position="69"/>
    </location>
</feature>
<name>A0A5B6UTR2_9ROSI</name>
<dbReference type="PANTHER" id="PTHR11439:SF481">
    <property type="entry name" value="REVERSE TRANSCRIPTASE TY1_COPIA-TYPE DOMAIN-CONTAINING PROTEIN"/>
    <property type="match status" value="1"/>
</dbReference>
<comment type="caution">
    <text evidence="2">The sequence shown here is derived from an EMBL/GenBank/DDBJ whole genome shotgun (WGS) entry which is preliminary data.</text>
</comment>